<dbReference type="Proteomes" id="UP001158576">
    <property type="component" value="Chromosome XSR"/>
</dbReference>
<sequence length="211" mass="23406">MANLGQGTRNSVTWSREEFRTLATGNADPINWPDFWESLMIDLDEKERAALANSGGSGQPACPLKAWPNQVNKVTINLTKSTVELIADKGMIASKGDEEIVSTTVFSNDSFPLVDRINLKDAKDNNAWWRTKVRAVIGQAEQNLRERLTLVNLIIEAEDKKWSIKKLNDLAGTMNVLPTRISPDQAAMLMDISKAPGRPLQVILPHESDPN</sequence>
<protein>
    <submittedName>
        <fullName evidence="1">Oidioi.mRNA.OKI2018_I69.XSR.g14569.t1.cds</fullName>
    </submittedName>
</protein>
<dbReference type="EMBL" id="OU015569">
    <property type="protein sequence ID" value="CAG5096331.1"/>
    <property type="molecule type" value="Genomic_DNA"/>
</dbReference>
<name>A0ABN7SAQ4_OIKDI</name>
<proteinExistence type="predicted"/>
<organism evidence="1 2">
    <name type="scientific">Oikopleura dioica</name>
    <name type="common">Tunicate</name>
    <dbReference type="NCBI Taxonomy" id="34765"/>
    <lineage>
        <taxon>Eukaryota</taxon>
        <taxon>Metazoa</taxon>
        <taxon>Chordata</taxon>
        <taxon>Tunicata</taxon>
        <taxon>Appendicularia</taxon>
        <taxon>Copelata</taxon>
        <taxon>Oikopleuridae</taxon>
        <taxon>Oikopleura</taxon>
    </lineage>
</organism>
<keyword evidence="2" id="KW-1185">Reference proteome</keyword>
<reference evidence="1 2" key="1">
    <citation type="submission" date="2021-04" db="EMBL/GenBank/DDBJ databases">
        <authorList>
            <person name="Bliznina A."/>
        </authorList>
    </citation>
    <scope>NUCLEOTIDE SEQUENCE [LARGE SCALE GENOMIC DNA]</scope>
</reference>
<evidence type="ECO:0000313" key="1">
    <source>
        <dbReference type="EMBL" id="CAG5096331.1"/>
    </source>
</evidence>
<evidence type="ECO:0000313" key="2">
    <source>
        <dbReference type="Proteomes" id="UP001158576"/>
    </source>
</evidence>
<gene>
    <name evidence="1" type="ORF">OKIOD_LOCUS6127</name>
</gene>
<accession>A0ABN7SAQ4</accession>